<feature type="region of interest" description="Disordered" evidence="2">
    <location>
        <begin position="1"/>
        <end position="30"/>
    </location>
</feature>
<proteinExistence type="predicted"/>
<evidence type="ECO:0000256" key="1">
    <source>
        <dbReference type="SAM" id="Coils"/>
    </source>
</evidence>
<feature type="coiled-coil region" evidence="1">
    <location>
        <begin position="96"/>
        <end position="147"/>
    </location>
</feature>
<feature type="transmembrane region" description="Helical" evidence="3">
    <location>
        <begin position="48"/>
        <end position="69"/>
    </location>
</feature>
<keyword evidence="5" id="KW-1185">Reference proteome</keyword>
<dbReference type="Proteomes" id="UP000023152">
    <property type="component" value="Unassembled WGS sequence"/>
</dbReference>
<keyword evidence="3" id="KW-0472">Membrane</keyword>
<name>X6P3S0_RETFI</name>
<comment type="caution">
    <text evidence="4">The sequence shown here is derived from an EMBL/GenBank/DDBJ whole genome shotgun (WGS) entry which is preliminary data.</text>
</comment>
<keyword evidence="3" id="KW-0812">Transmembrane</keyword>
<dbReference type="AlphaFoldDB" id="X6P3S0"/>
<keyword evidence="1" id="KW-0175">Coiled coil</keyword>
<sequence length="278" mass="31693">MSDYKEPAQGSGMKESLVSDGDKAPQKQRPGGCKGACQWFMEKPLSRWPFLVFLLFAGATVIWMIMYLAGQKTGYLMAGLSAVVMAAYGANHFRLLLGLKEEVDRMARLNREFKQENAALRQEVDKLTRARVQLQTVEGELKESNQRLKVNLVKFRELDENLKNLAGSNLEGLEKLQKSSKAVMDRWKESLIKNEKAILNKVYDQFEYKDDKADMTEQEFNEFLDALPTEYRKRFQALGKSFRDLAGDDSIMQYDEFKNLVDSWADEVANQGGSGTNK</sequence>
<evidence type="ECO:0000313" key="4">
    <source>
        <dbReference type="EMBL" id="ETO32773.1"/>
    </source>
</evidence>
<organism evidence="4 5">
    <name type="scientific">Reticulomyxa filosa</name>
    <dbReference type="NCBI Taxonomy" id="46433"/>
    <lineage>
        <taxon>Eukaryota</taxon>
        <taxon>Sar</taxon>
        <taxon>Rhizaria</taxon>
        <taxon>Retaria</taxon>
        <taxon>Foraminifera</taxon>
        <taxon>Monothalamids</taxon>
        <taxon>Reticulomyxidae</taxon>
        <taxon>Reticulomyxa</taxon>
    </lineage>
</organism>
<reference evidence="4 5" key="1">
    <citation type="journal article" date="2013" name="Curr. Biol.">
        <title>The Genome of the Foraminiferan Reticulomyxa filosa.</title>
        <authorList>
            <person name="Glockner G."/>
            <person name="Hulsmann N."/>
            <person name="Schleicher M."/>
            <person name="Noegel A.A."/>
            <person name="Eichinger L."/>
            <person name="Gallinger C."/>
            <person name="Pawlowski J."/>
            <person name="Sierra R."/>
            <person name="Euteneuer U."/>
            <person name="Pillet L."/>
            <person name="Moustafa A."/>
            <person name="Platzer M."/>
            <person name="Groth M."/>
            <person name="Szafranski K."/>
            <person name="Schliwa M."/>
        </authorList>
    </citation>
    <scope>NUCLEOTIDE SEQUENCE [LARGE SCALE GENOMIC DNA]</scope>
</reference>
<protein>
    <submittedName>
        <fullName evidence="4">Uncharacterized protein</fullName>
    </submittedName>
</protein>
<feature type="transmembrane region" description="Helical" evidence="3">
    <location>
        <begin position="75"/>
        <end position="97"/>
    </location>
</feature>
<keyword evidence="3" id="KW-1133">Transmembrane helix</keyword>
<gene>
    <name evidence="4" type="ORF">RFI_04339</name>
</gene>
<evidence type="ECO:0000256" key="3">
    <source>
        <dbReference type="SAM" id="Phobius"/>
    </source>
</evidence>
<evidence type="ECO:0000256" key="2">
    <source>
        <dbReference type="SAM" id="MobiDB-lite"/>
    </source>
</evidence>
<evidence type="ECO:0000313" key="5">
    <source>
        <dbReference type="Proteomes" id="UP000023152"/>
    </source>
</evidence>
<accession>X6P3S0</accession>
<dbReference type="EMBL" id="ASPP01003941">
    <property type="protein sequence ID" value="ETO32773.1"/>
    <property type="molecule type" value="Genomic_DNA"/>
</dbReference>